<reference evidence="2 3" key="1">
    <citation type="submission" date="2017-03" db="EMBL/GenBank/DDBJ databases">
        <title>WGS assembly of Porphyra umbilicalis.</title>
        <authorList>
            <person name="Brawley S.H."/>
            <person name="Blouin N.A."/>
            <person name="Ficko-Blean E."/>
            <person name="Wheeler G.L."/>
            <person name="Lohr M."/>
            <person name="Goodson H.V."/>
            <person name="Jenkins J.W."/>
            <person name="Blaby-Haas C.E."/>
            <person name="Helliwell K.E."/>
            <person name="Chan C."/>
            <person name="Marriage T."/>
            <person name="Bhattacharya D."/>
            <person name="Klein A.S."/>
            <person name="Badis Y."/>
            <person name="Brodie J."/>
            <person name="Cao Y."/>
            <person name="Collen J."/>
            <person name="Dittami S.M."/>
            <person name="Gachon C.M."/>
            <person name="Green B.R."/>
            <person name="Karpowicz S."/>
            <person name="Kim J.W."/>
            <person name="Kudahl U."/>
            <person name="Lin S."/>
            <person name="Michel G."/>
            <person name="Mittag M."/>
            <person name="Olson B.J."/>
            <person name="Pangilinan J."/>
            <person name="Peng Y."/>
            <person name="Qiu H."/>
            <person name="Shu S."/>
            <person name="Singer J.T."/>
            <person name="Smith A.G."/>
            <person name="Sprecher B.N."/>
            <person name="Wagner V."/>
            <person name="Wang W."/>
            <person name="Wang Z.-Y."/>
            <person name="Yan J."/>
            <person name="Yarish C."/>
            <person name="Zoeuner-Riek S."/>
            <person name="Zhuang Y."/>
            <person name="Zou Y."/>
            <person name="Lindquist E.A."/>
            <person name="Grimwood J."/>
            <person name="Barry K."/>
            <person name="Rokhsar D.S."/>
            <person name="Schmutz J."/>
            <person name="Stiller J.W."/>
            <person name="Grossman A.R."/>
            <person name="Prochnik S.E."/>
        </authorList>
    </citation>
    <scope>NUCLEOTIDE SEQUENCE [LARGE SCALE GENOMIC DNA]</scope>
    <source>
        <strain evidence="2">4086291</strain>
    </source>
</reference>
<dbReference type="EMBL" id="KV918768">
    <property type="protein sequence ID" value="OSX80747.1"/>
    <property type="molecule type" value="Genomic_DNA"/>
</dbReference>
<keyword evidence="3" id="KW-1185">Reference proteome</keyword>
<feature type="compositionally biased region" description="Low complexity" evidence="1">
    <location>
        <begin position="28"/>
        <end position="37"/>
    </location>
</feature>
<protein>
    <submittedName>
        <fullName evidence="2">Uncharacterized protein</fullName>
    </submittedName>
</protein>
<feature type="compositionally biased region" description="Polar residues" evidence="1">
    <location>
        <begin position="49"/>
        <end position="64"/>
    </location>
</feature>
<feature type="region of interest" description="Disordered" evidence="1">
    <location>
        <begin position="28"/>
        <end position="116"/>
    </location>
</feature>
<dbReference type="AlphaFoldDB" id="A0A1X6PIT1"/>
<proteinExistence type="predicted"/>
<evidence type="ECO:0000256" key="1">
    <source>
        <dbReference type="SAM" id="MobiDB-lite"/>
    </source>
</evidence>
<evidence type="ECO:0000313" key="2">
    <source>
        <dbReference type="EMBL" id="OSX80747.1"/>
    </source>
</evidence>
<evidence type="ECO:0000313" key="3">
    <source>
        <dbReference type="Proteomes" id="UP000218209"/>
    </source>
</evidence>
<sequence>MTGGDAPPVPPSSTAVSEKAVLGDILGSERSLSRGGSAAMETTVPPAQAANSTPAAVVEATSTPEAAVGSTPAAAVESTPAGVGTPSGPPPPAQAQASVADQVGPSGSAMEDVPPAEEVPPISRRVLLLPPQPRGQAGAPRVPGFWPSPALARDMPDCDLRDAYLAIPEEARRTELWDRRARRFPSQAPLPAGVNSDLPALLRAEEAGQVVRLSALLTAAVGEMEVDDVILVVCLEWFSVSPPCLGGEDAHNHHGVVREEHRSRKEFLVHRDRTEFVGVPEEKRASL</sequence>
<gene>
    <name evidence="2" type="ORF">BU14_0032s0005</name>
</gene>
<dbReference type="Proteomes" id="UP000218209">
    <property type="component" value="Unassembled WGS sequence"/>
</dbReference>
<accession>A0A1X6PIT1</accession>
<organism evidence="2 3">
    <name type="scientific">Porphyra umbilicalis</name>
    <name type="common">Purple laver</name>
    <name type="synonym">Red alga</name>
    <dbReference type="NCBI Taxonomy" id="2786"/>
    <lineage>
        <taxon>Eukaryota</taxon>
        <taxon>Rhodophyta</taxon>
        <taxon>Bangiophyceae</taxon>
        <taxon>Bangiales</taxon>
        <taxon>Bangiaceae</taxon>
        <taxon>Porphyra</taxon>
    </lineage>
</organism>
<name>A0A1X6PIT1_PORUM</name>